<organism evidence="1 2">
    <name type="scientific">Escherichia coli</name>
    <dbReference type="NCBI Taxonomy" id="562"/>
    <lineage>
        <taxon>Bacteria</taxon>
        <taxon>Pseudomonadati</taxon>
        <taxon>Pseudomonadota</taxon>
        <taxon>Gammaproteobacteria</taxon>
        <taxon>Enterobacterales</taxon>
        <taxon>Enterobacteriaceae</taxon>
        <taxon>Escherichia</taxon>
    </lineage>
</organism>
<dbReference type="Proteomes" id="UP001190091">
    <property type="component" value="Unassembled WGS sequence"/>
</dbReference>
<sequence>MKAVITPFVQKELGLATFKVDQEVRKLVEAGRKFIMEPVPRELIEHMEDGLVVTEQTMATNEALQPFFNSDELFRRIGGIDALVAWLRRKEGQCQAADRSWCDNHIVHAERDNSAVLLCWHHDNHYRMRGFNELKETLHNNRVNWILDVARQEMGLSDGHDLSIQELCWWAFMRNMMHLMPEEVCRISINKMKAATQDSGPLKEADIRPYDDRATAYVQMMEERAAPMRAKVCPVDVDSDPGMAHFKIPKLQSLKLPEYMDFVASRPCCGCGAAGAGAHITPYIVRHSRLCAHDIYAIPLCQSCQRG</sequence>
<comment type="caution">
    <text evidence="1">The sequence shown here is derived from an EMBL/GenBank/DDBJ whole genome shotgun (WGS) entry which is preliminary data.</text>
</comment>
<evidence type="ECO:0000313" key="1">
    <source>
        <dbReference type="EMBL" id="CAK1217949.1"/>
    </source>
</evidence>
<evidence type="ECO:0008006" key="3">
    <source>
        <dbReference type="Google" id="ProtNLM"/>
    </source>
</evidence>
<dbReference type="AlphaFoldDB" id="A0AAD2GPL9"/>
<name>A0AAD2GPL9_ECOLX</name>
<dbReference type="Pfam" id="PF06147">
    <property type="entry name" value="DUF968"/>
    <property type="match status" value="1"/>
</dbReference>
<gene>
    <name evidence="1" type="ORF">FGAF848_53520</name>
</gene>
<reference evidence="1" key="1">
    <citation type="submission" date="2023-10" db="EMBL/GenBank/DDBJ databases">
        <authorList>
            <person name="Leclercq S."/>
        </authorList>
    </citation>
    <scope>NUCLEOTIDE SEQUENCE</scope>
    <source>
        <strain evidence="1">F848</strain>
    </source>
</reference>
<dbReference type="InterPro" id="IPR010373">
    <property type="entry name" value="DUF968"/>
</dbReference>
<accession>A0AAD2GPL9</accession>
<evidence type="ECO:0000313" key="2">
    <source>
        <dbReference type="Proteomes" id="UP001190091"/>
    </source>
</evidence>
<dbReference type="EMBL" id="CAUZHL010000010">
    <property type="protein sequence ID" value="CAK1217949.1"/>
    <property type="molecule type" value="Genomic_DNA"/>
</dbReference>
<protein>
    <recommendedName>
        <fullName evidence="3">DUF968 domain-containing protein</fullName>
    </recommendedName>
</protein>
<proteinExistence type="predicted"/>